<dbReference type="RefSeq" id="WP_282591820.1">
    <property type="nucleotide sequence ID" value="NZ_JAPAAF010000013.1"/>
</dbReference>
<dbReference type="Gene3D" id="1.25.40.10">
    <property type="entry name" value="Tetratricopeptide repeat domain"/>
    <property type="match status" value="1"/>
</dbReference>
<proteinExistence type="predicted"/>
<dbReference type="InterPro" id="IPR011990">
    <property type="entry name" value="TPR-like_helical_dom_sf"/>
</dbReference>
<reference evidence="1" key="1">
    <citation type="submission" date="2022-10" db="EMBL/GenBank/DDBJ databases">
        <title>Gaoshiqiia sediminis gen. nov., sp. nov., isolated from coastal sediment.</title>
        <authorList>
            <person name="Yu W.X."/>
            <person name="Mu D.S."/>
            <person name="Du J.Z."/>
            <person name="Liang Y.Q."/>
        </authorList>
    </citation>
    <scope>NUCLEOTIDE SEQUENCE</scope>
    <source>
        <strain evidence="1">A06</strain>
    </source>
</reference>
<evidence type="ECO:0000313" key="1">
    <source>
        <dbReference type="EMBL" id="MCW0483218.1"/>
    </source>
</evidence>
<evidence type="ECO:0000313" key="2">
    <source>
        <dbReference type="Proteomes" id="UP001163821"/>
    </source>
</evidence>
<comment type="caution">
    <text evidence="1">The sequence shown here is derived from an EMBL/GenBank/DDBJ whole genome shotgun (WGS) entry which is preliminary data.</text>
</comment>
<dbReference type="SUPFAM" id="SSF48452">
    <property type="entry name" value="TPR-like"/>
    <property type="match status" value="1"/>
</dbReference>
<dbReference type="AlphaFoldDB" id="A0AA41YBL3"/>
<gene>
    <name evidence="1" type="ORF">N2K84_10785</name>
</gene>
<accession>A0AA41YBL3</accession>
<protein>
    <recommendedName>
        <fullName evidence="3">Tetratricopeptide repeat protein</fullName>
    </recommendedName>
</protein>
<name>A0AA41YBL3_9BACT</name>
<organism evidence="1 2">
    <name type="scientific">Gaoshiqia sediminis</name>
    <dbReference type="NCBI Taxonomy" id="2986998"/>
    <lineage>
        <taxon>Bacteria</taxon>
        <taxon>Pseudomonadati</taxon>
        <taxon>Bacteroidota</taxon>
        <taxon>Bacteroidia</taxon>
        <taxon>Marinilabiliales</taxon>
        <taxon>Prolixibacteraceae</taxon>
        <taxon>Gaoshiqia</taxon>
    </lineage>
</organism>
<keyword evidence="2" id="KW-1185">Reference proteome</keyword>
<dbReference type="Proteomes" id="UP001163821">
    <property type="component" value="Unassembled WGS sequence"/>
</dbReference>
<sequence length="246" mass="28707">MERSFHKYLKLLTVILVMLNFVAPAQNLKDYRCRYFHAYLEGDMEPWLEWAEEIEANHPKELDWMLVALQARYGLIGYYFGTNQKSKIKNVLQDARSKLDPLLEKHPQDARLYSLKAAFQAFEIGLTMYKAPFLGPKVESAIQRAISLNPEEPTAWLEEGNSLYNRPALFGGDKKQAILAYKKALILFGHDTVKCNYLIVLTEVFIMKGYYETGQQQLYRQTRQNLENQYGRLPWLDDFLPADIIR</sequence>
<evidence type="ECO:0008006" key="3">
    <source>
        <dbReference type="Google" id="ProtNLM"/>
    </source>
</evidence>
<dbReference type="EMBL" id="JAPAAF010000013">
    <property type="protein sequence ID" value="MCW0483218.1"/>
    <property type="molecule type" value="Genomic_DNA"/>
</dbReference>